<comment type="caution">
    <text evidence="13">The sequence shown here is derived from an EMBL/GenBank/DDBJ whole genome shotgun (WGS) entry which is preliminary data.</text>
</comment>
<dbReference type="GO" id="GO:0051536">
    <property type="term" value="F:iron-sulfur cluster binding"/>
    <property type="evidence" value="ECO:0007669"/>
    <property type="project" value="InterPro"/>
</dbReference>
<dbReference type="InterPro" id="IPR017896">
    <property type="entry name" value="4Fe4S_Fe-S-bd"/>
</dbReference>
<dbReference type="InterPro" id="IPR023753">
    <property type="entry name" value="FAD/NAD-binding_dom"/>
</dbReference>
<dbReference type="InterPro" id="IPR028261">
    <property type="entry name" value="DPD_II"/>
</dbReference>
<evidence type="ECO:0000256" key="9">
    <source>
        <dbReference type="ARBA" id="ARBA00049578"/>
    </source>
</evidence>
<dbReference type="GO" id="GO:0004159">
    <property type="term" value="F:dihydropyrimidine dehydrogenase (NAD+) activity"/>
    <property type="evidence" value="ECO:0007669"/>
    <property type="project" value="UniProtKB-EC"/>
</dbReference>
<dbReference type="Gene3D" id="1.10.1060.10">
    <property type="entry name" value="Alpha-helical ferredoxin"/>
    <property type="match status" value="1"/>
</dbReference>
<dbReference type="OrthoDB" id="9803192at2"/>
<keyword evidence="3" id="KW-0288">FMN</keyword>
<dbReference type="InterPro" id="IPR009051">
    <property type="entry name" value="Helical_ferredxn"/>
</dbReference>
<keyword evidence="2" id="KW-0285">Flavoprotein</keyword>
<comment type="cofactor">
    <cofactor evidence="1">
        <name>FMN</name>
        <dbReference type="ChEBI" id="CHEBI:58210"/>
    </cofactor>
</comment>
<evidence type="ECO:0000313" key="14">
    <source>
        <dbReference type="Proteomes" id="UP000321638"/>
    </source>
</evidence>
<keyword evidence="14" id="KW-1185">Reference proteome</keyword>
<dbReference type="PANTHER" id="PTHR43073">
    <property type="entry name" value="DIHYDROPYRIMIDINE DEHYDROGENASE [NADP(+)]"/>
    <property type="match status" value="1"/>
</dbReference>
<evidence type="ECO:0000256" key="4">
    <source>
        <dbReference type="ARBA" id="ARBA00023002"/>
    </source>
</evidence>
<evidence type="ECO:0000256" key="8">
    <source>
        <dbReference type="ARBA" id="ARBA00048792"/>
    </source>
</evidence>
<comment type="catalytic activity">
    <reaction evidence="8">
        <text>5,6-dihydrouracil + NAD(+) = uracil + NADH + H(+)</text>
        <dbReference type="Rhea" id="RHEA:20189"/>
        <dbReference type="ChEBI" id="CHEBI:15378"/>
        <dbReference type="ChEBI" id="CHEBI:15901"/>
        <dbReference type="ChEBI" id="CHEBI:17568"/>
        <dbReference type="ChEBI" id="CHEBI:57540"/>
        <dbReference type="ChEBI" id="CHEBI:57945"/>
        <dbReference type="EC" id="1.3.1.1"/>
    </reaction>
</comment>
<evidence type="ECO:0000256" key="2">
    <source>
        <dbReference type="ARBA" id="ARBA00022630"/>
    </source>
</evidence>
<dbReference type="PRINTS" id="PR00419">
    <property type="entry name" value="ADXRDTASE"/>
</dbReference>
<dbReference type="EC" id="1.3.1.1" evidence="11"/>
<evidence type="ECO:0000256" key="10">
    <source>
        <dbReference type="ARBA" id="ARBA00049714"/>
    </source>
</evidence>
<dbReference type="SUPFAM" id="SSF46548">
    <property type="entry name" value="alpha-helical ferredoxin"/>
    <property type="match status" value="1"/>
</dbReference>
<dbReference type="Gene3D" id="3.50.50.60">
    <property type="entry name" value="FAD/NAD(P)-binding domain"/>
    <property type="match status" value="2"/>
</dbReference>
<dbReference type="Pfam" id="PF14691">
    <property type="entry name" value="Fer4_20"/>
    <property type="match status" value="1"/>
</dbReference>
<dbReference type="AlphaFoldDB" id="A0A5C8PRC4"/>
<evidence type="ECO:0000256" key="3">
    <source>
        <dbReference type="ARBA" id="ARBA00022643"/>
    </source>
</evidence>
<dbReference type="RefSeq" id="WP_147846200.1">
    <property type="nucleotide sequence ID" value="NZ_VDUZ01000006.1"/>
</dbReference>
<evidence type="ECO:0000256" key="7">
    <source>
        <dbReference type="ARBA" id="ARBA00047685"/>
    </source>
</evidence>
<protein>
    <recommendedName>
        <fullName evidence="11">dihydrouracil dehydrogenase (NAD(+))</fullName>
        <ecNumber evidence="11">1.3.1.1</ecNumber>
    </recommendedName>
    <alternativeName>
        <fullName evidence="6">Dihydrothymine dehydrogenase</fullName>
    </alternativeName>
    <alternativeName>
        <fullName evidence="5">Dihydrouracil dehydrogenase</fullName>
    </alternativeName>
</protein>
<name>A0A5C8PRC4_9HYPH</name>
<comment type="catalytic activity">
    <reaction evidence="7">
        <text>5,6-dihydrothymine + NAD(+) = thymine + NADH + H(+)</text>
        <dbReference type="Rhea" id="RHEA:28791"/>
        <dbReference type="ChEBI" id="CHEBI:15378"/>
        <dbReference type="ChEBI" id="CHEBI:17821"/>
        <dbReference type="ChEBI" id="CHEBI:27468"/>
        <dbReference type="ChEBI" id="CHEBI:57540"/>
        <dbReference type="ChEBI" id="CHEBI:57945"/>
        <dbReference type="EC" id="1.3.1.1"/>
    </reaction>
</comment>
<proteinExistence type="predicted"/>
<evidence type="ECO:0000259" key="12">
    <source>
        <dbReference type="PROSITE" id="PS51379"/>
    </source>
</evidence>
<gene>
    <name evidence="13" type="ORF">FHP25_06960</name>
</gene>
<evidence type="ECO:0000256" key="6">
    <source>
        <dbReference type="ARBA" id="ARBA00032722"/>
    </source>
</evidence>
<dbReference type="Proteomes" id="UP000321638">
    <property type="component" value="Unassembled WGS sequence"/>
</dbReference>
<dbReference type="InterPro" id="IPR036188">
    <property type="entry name" value="FAD/NAD-bd_sf"/>
</dbReference>
<dbReference type="EMBL" id="VDUZ01000006">
    <property type="protein sequence ID" value="TXL78730.1"/>
    <property type="molecule type" value="Genomic_DNA"/>
</dbReference>
<evidence type="ECO:0000313" key="13">
    <source>
        <dbReference type="EMBL" id="TXL78730.1"/>
    </source>
</evidence>
<dbReference type="PANTHER" id="PTHR43073:SF2">
    <property type="entry name" value="DIHYDROPYRIMIDINE DEHYDROGENASE [NADP(+)]"/>
    <property type="match status" value="1"/>
</dbReference>
<evidence type="ECO:0000256" key="5">
    <source>
        <dbReference type="ARBA" id="ARBA00030119"/>
    </source>
</evidence>
<comment type="subunit">
    <text evidence="10">Heterotetramer of 2 PreA and 2 PreT subunits.</text>
</comment>
<feature type="domain" description="4Fe-4S ferredoxin-type" evidence="12">
    <location>
        <begin position="31"/>
        <end position="61"/>
    </location>
</feature>
<organism evidence="13 14">
    <name type="scientific">Vineibacter terrae</name>
    <dbReference type="NCBI Taxonomy" id="2586908"/>
    <lineage>
        <taxon>Bacteria</taxon>
        <taxon>Pseudomonadati</taxon>
        <taxon>Pseudomonadota</taxon>
        <taxon>Alphaproteobacteria</taxon>
        <taxon>Hyphomicrobiales</taxon>
        <taxon>Vineibacter</taxon>
    </lineage>
</organism>
<dbReference type="Pfam" id="PF07992">
    <property type="entry name" value="Pyr_redox_2"/>
    <property type="match status" value="1"/>
</dbReference>
<accession>A0A5C8PRC4</accession>
<evidence type="ECO:0000256" key="1">
    <source>
        <dbReference type="ARBA" id="ARBA00001917"/>
    </source>
</evidence>
<sequence length="443" mass="46998">MPDIGDIAANRLSADQYQRNFDDIEAPLDRKRALVEASRCYFCHDAPCLEACPTGIDIPGFIRKIATDNVKGSAVTILEENIMGGACARVCPTEILCEQACVRTAQEGKPVNIGALQRYATDWLLDRGIQPFQRAKSSGKTVAVVGAGPAGLACAHRLALLGHAVTVFEARPKAGGLNEHGVAAYKVPHDFAQREVGFILSLGGIELRTGQALGRDVTLAQLRRDHDAVFIGTGLGGVNALQLDNEALAGVEDAVAYIERLRQADDKSALSIGRRVVVIGGGNTAIDIAVQARRLGAEDVTIVYRRGPQNMGATGHEQDFAQTNGVRIRHWARPVRLIGDSGRLAAAEFESTAAGGPGRRFTLETDMLFKAIGQVFVAAPVSEGGQALLELQAGRIAVDAEGRTSLPDVWAGGDCVAGPDLTVSAVQDGKRAAHAIDRYLRNA</sequence>
<evidence type="ECO:0000256" key="11">
    <source>
        <dbReference type="ARBA" id="ARBA00049728"/>
    </source>
</evidence>
<dbReference type="SUPFAM" id="SSF51971">
    <property type="entry name" value="Nucleotide-binding domain"/>
    <property type="match status" value="1"/>
</dbReference>
<comment type="function">
    <text evidence="9">Involved in pyrimidine base degradation. Catalyzes physiologically the reduction of uracil to 5,6-dihydrouracil (DHU) by using NADH as a specific cosubstrate. It also catalyzes the reverse reaction and the reduction of thymine to 5,6-dihydrothymine (DHT).</text>
</comment>
<keyword evidence="4" id="KW-0560">Oxidoreductase</keyword>
<dbReference type="PROSITE" id="PS51379">
    <property type="entry name" value="4FE4S_FER_2"/>
    <property type="match status" value="1"/>
</dbReference>
<reference evidence="13 14" key="1">
    <citation type="submission" date="2019-06" db="EMBL/GenBank/DDBJ databases">
        <title>New taxonomy in bacterial strain CC-CFT640, isolated from vineyard.</title>
        <authorList>
            <person name="Lin S.-Y."/>
            <person name="Tsai C.-F."/>
            <person name="Young C.-C."/>
        </authorList>
    </citation>
    <scope>NUCLEOTIDE SEQUENCE [LARGE SCALE GENOMIC DNA]</scope>
    <source>
        <strain evidence="13 14">CC-CFT640</strain>
    </source>
</reference>